<reference evidence="1" key="1">
    <citation type="submission" date="2022-08" db="UniProtKB">
        <authorList>
            <consortium name="EnsemblMetazoa"/>
        </authorList>
    </citation>
    <scope>IDENTIFICATION</scope>
    <source>
        <strain evidence="1">EBRO</strain>
    </source>
</reference>
<evidence type="ECO:0000313" key="1">
    <source>
        <dbReference type="EnsemblMetazoa" id="AATE014762-PA.1"/>
    </source>
</evidence>
<organism evidence="1">
    <name type="scientific">Anopheles atroparvus</name>
    <name type="common">European mosquito</name>
    <dbReference type="NCBI Taxonomy" id="41427"/>
    <lineage>
        <taxon>Eukaryota</taxon>
        <taxon>Metazoa</taxon>
        <taxon>Ecdysozoa</taxon>
        <taxon>Arthropoda</taxon>
        <taxon>Hexapoda</taxon>
        <taxon>Insecta</taxon>
        <taxon>Pterygota</taxon>
        <taxon>Neoptera</taxon>
        <taxon>Endopterygota</taxon>
        <taxon>Diptera</taxon>
        <taxon>Nematocera</taxon>
        <taxon>Culicoidea</taxon>
        <taxon>Culicidae</taxon>
        <taxon>Anophelinae</taxon>
        <taxon>Anopheles</taxon>
    </lineage>
</organism>
<protein>
    <submittedName>
        <fullName evidence="1">Uncharacterized protein</fullName>
    </submittedName>
</protein>
<sequence>MHLSSIVLCVILLCAISGLNMVDCNRWDVLKAFLPLKTVGVKQQRKLLAGGSELFVSLQSELILSQEPYIQQTIDDEANLLRNRPASSWISDGNVAENMSVWRSSLAAIVSCSITFSIDGRKPMSSMRSASSSTTNFTFSNVTAPRPIKSIRRPGVATRIWQPVFMDCIWEYTAVPP</sequence>
<dbReference type="AlphaFoldDB" id="A0A182JB35"/>
<dbReference type="VEuPathDB" id="VectorBase:AATE014762"/>
<name>A0A182JB35_ANOAO</name>
<dbReference type="EnsemblMetazoa" id="AATE014762-RA">
    <property type="protein sequence ID" value="AATE014762-PA.1"/>
    <property type="gene ID" value="AATE014762"/>
</dbReference>
<accession>A0A182JB35</accession>
<proteinExistence type="predicted"/>